<evidence type="ECO:0000256" key="3">
    <source>
        <dbReference type="ARBA" id="ARBA00022989"/>
    </source>
</evidence>
<dbReference type="InterPro" id="IPR056739">
    <property type="entry name" value="NfeD_membrane"/>
</dbReference>
<dbReference type="AlphaFoldDB" id="A0A9W4L462"/>
<dbReference type="InterPro" id="IPR052165">
    <property type="entry name" value="Membrane_assoc_protease"/>
</dbReference>
<dbReference type="GO" id="GO:0005886">
    <property type="term" value="C:plasma membrane"/>
    <property type="evidence" value="ECO:0007669"/>
    <property type="project" value="TreeGrafter"/>
</dbReference>
<evidence type="ECO:0000256" key="2">
    <source>
        <dbReference type="ARBA" id="ARBA00022692"/>
    </source>
</evidence>
<evidence type="ECO:0000256" key="5">
    <source>
        <dbReference type="SAM" id="Phobius"/>
    </source>
</evidence>
<evidence type="ECO:0000313" key="9">
    <source>
        <dbReference type="Proteomes" id="UP000789326"/>
    </source>
</evidence>
<dbReference type="PANTHER" id="PTHR33507:SF3">
    <property type="entry name" value="INNER MEMBRANE PROTEIN YBBJ"/>
    <property type="match status" value="1"/>
</dbReference>
<dbReference type="InterPro" id="IPR012340">
    <property type="entry name" value="NA-bd_OB-fold"/>
</dbReference>
<dbReference type="InterPro" id="IPR002810">
    <property type="entry name" value="NfeD-like_C"/>
</dbReference>
<keyword evidence="4 5" id="KW-0472">Membrane</keyword>
<feature type="domain" description="NfeD-like C-terminal" evidence="6">
    <location>
        <begin position="201"/>
        <end position="254"/>
    </location>
</feature>
<dbReference type="Proteomes" id="UP000789326">
    <property type="component" value="Unassembled WGS sequence"/>
</dbReference>
<proteinExistence type="predicted"/>
<evidence type="ECO:0000313" key="8">
    <source>
        <dbReference type="EMBL" id="CAH0250129.1"/>
    </source>
</evidence>
<feature type="transmembrane region" description="Helical" evidence="5">
    <location>
        <begin position="76"/>
        <end position="96"/>
    </location>
</feature>
<accession>A0A9W4L462</accession>
<evidence type="ECO:0000256" key="4">
    <source>
        <dbReference type="ARBA" id="ARBA00023136"/>
    </source>
</evidence>
<organism evidence="8 9">
    <name type="scientific">Peribacillus simplex</name>
    <dbReference type="NCBI Taxonomy" id="1478"/>
    <lineage>
        <taxon>Bacteria</taxon>
        <taxon>Bacillati</taxon>
        <taxon>Bacillota</taxon>
        <taxon>Bacilli</taxon>
        <taxon>Bacillales</taxon>
        <taxon>Bacillaceae</taxon>
        <taxon>Peribacillus</taxon>
    </lineage>
</organism>
<dbReference type="EMBL" id="CAKKMG010000045">
    <property type="protein sequence ID" value="CAH0250129.1"/>
    <property type="molecule type" value="Genomic_DNA"/>
</dbReference>
<evidence type="ECO:0000256" key="1">
    <source>
        <dbReference type="ARBA" id="ARBA00004141"/>
    </source>
</evidence>
<protein>
    <recommendedName>
        <fullName evidence="10">NfeD-like C-terminal domain-containing protein</fullName>
    </recommendedName>
</protein>
<dbReference type="Pfam" id="PF24961">
    <property type="entry name" value="NfeD_membrane"/>
    <property type="match status" value="1"/>
</dbReference>
<evidence type="ECO:0008006" key="10">
    <source>
        <dbReference type="Google" id="ProtNLM"/>
    </source>
</evidence>
<keyword evidence="2 5" id="KW-0812">Transmembrane</keyword>
<comment type="subcellular location">
    <subcellularLocation>
        <location evidence="1">Membrane</location>
        <topology evidence="1">Multi-pass membrane protein</topology>
    </subcellularLocation>
</comment>
<evidence type="ECO:0000259" key="6">
    <source>
        <dbReference type="Pfam" id="PF01957"/>
    </source>
</evidence>
<feature type="transmembrane region" description="Helical" evidence="5">
    <location>
        <begin position="108"/>
        <end position="141"/>
    </location>
</feature>
<gene>
    <name evidence="8" type="ORF">SRABI133_03106</name>
</gene>
<sequence>MLTFTAEQAKKAGYSEGTVSGKAELYSILGVEDADIRSIEESFPEKLARFLTNPIVVPILLTIAGIGIVMELFSPGFGIPGVIGITSLVLFFYGHLVAGITGYESLAMFIIGVILVLIEFFIPGGIIGLLGFTAIVGSLFLATDDPVHMTISLLIAVTVSILVFILLVKVFGKQMKFFRKMILTDATKTEQGYVSNPNRLDLLGVEGKALTDLRPSGTALVKEERVDVVTEGSFISKGSSIIIVKVEGSRVVVREIPDSN</sequence>
<keyword evidence="3 5" id="KW-1133">Transmembrane helix</keyword>
<reference evidence="8" key="1">
    <citation type="submission" date="2021-11" db="EMBL/GenBank/DDBJ databases">
        <authorList>
            <person name="Bulgarelli D."/>
        </authorList>
    </citation>
    <scope>NUCLEOTIDE SEQUENCE</scope>
    <source>
        <strain evidence="8">Bi133</strain>
    </source>
</reference>
<dbReference type="Pfam" id="PF01957">
    <property type="entry name" value="NfeD"/>
    <property type="match status" value="1"/>
</dbReference>
<comment type="caution">
    <text evidence="8">The sequence shown here is derived from an EMBL/GenBank/DDBJ whole genome shotgun (WGS) entry which is preliminary data.</text>
</comment>
<feature type="transmembrane region" description="Helical" evidence="5">
    <location>
        <begin position="147"/>
        <end position="171"/>
    </location>
</feature>
<feature type="transmembrane region" description="Helical" evidence="5">
    <location>
        <begin position="50"/>
        <end position="70"/>
    </location>
</feature>
<dbReference type="Gene3D" id="2.40.50.140">
    <property type="entry name" value="Nucleic acid-binding proteins"/>
    <property type="match status" value="1"/>
</dbReference>
<name>A0A9W4L462_9BACI</name>
<feature type="domain" description="NfeD integral membrane" evidence="7">
    <location>
        <begin position="56"/>
        <end position="169"/>
    </location>
</feature>
<dbReference type="PANTHER" id="PTHR33507">
    <property type="entry name" value="INNER MEMBRANE PROTEIN YBBJ"/>
    <property type="match status" value="1"/>
</dbReference>
<evidence type="ECO:0000259" key="7">
    <source>
        <dbReference type="Pfam" id="PF24961"/>
    </source>
</evidence>